<dbReference type="RefSeq" id="WP_139234715.1">
    <property type="nucleotide sequence ID" value="NZ_FPBV01000015.1"/>
</dbReference>
<dbReference type="Proteomes" id="UP000183508">
    <property type="component" value="Unassembled WGS sequence"/>
</dbReference>
<dbReference type="AlphaFoldDB" id="A0A1I7KDR6"/>
<evidence type="ECO:0000313" key="2">
    <source>
        <dbReference type="Proteomes" id="UP000183508"/>
    </source>
</evidence>
<dbReference type="EMBL" id="FPBV01000015">
    <property type="protein sequence ID" value="SFU95559.1"/>
    <property type="molecule type" value="Genomic_DNA"/>
</dbReference>
<protein>
    <submittedName>
        <fullName evidence="1">Uncharacterized protein</fullName>
    </submittedName>
</protein>
<sequence>MLTISRKHFAVAGIVILCAGAVMAIGVSWNKYKAAQHAIPEFRPPQSELPKDLSAHLSSYQTRLRTAPALPIREATEASGKTVQIHGDNVLFIDPVQGYAIKQLAAVWPDLKNKPVVVWTNSTPEAAQKEWTYQGYHEDPLPGAMDLFTTTSIPVPDAYHAEGNQWRELPGVLKDEEVSDWVKFFQADVKK</sequence>
<gene>
    <name evidence="1" type="ORF">SAMN05421543_11558</name>
</gene>
<proteinExistence type="predicted"/>
<keyword evidence="2" id="KW-1185">Reference proteome</keyword>
<name>A0A1I7KDR6_9BACL</name>
<reference evidence="2" key="1">
    <citation type="submission" date="2016-10" db="EMBL/GenBank/DDBJ databases">
        <authorList>
            <person name="Varghese N."/>
        </authorList>
    </citation>
    <scope>NUCLEOTIDE SEQUENCE [LARGE SCALE GENOMIC DNA]</scope>
    <source>
        <strain evidence="2">DSM 17980</strain>
    </source>
</reference>
<organism evidence="1 2">
    <name type="scientific">Alicyclobacillus macrosporangiidus</name>
    <dbReference type="NCBI Taxonomy" id="392015"/>
    <lineage>
        <taxon>Bacteria</taxon>
        <taxon>Bacillati</taxon>
        <taxon>Bacillota</taxon>
        <taxon>Bacilli</taxon>
        <taxon>Bacillales</taxon>
        <taxon>Alicyclobacillaceae</taxon>
        <taxon>Alicyclobacillus</taxon>
    </lineage>
</organism>
<dbReference type="OrthoDB" id="2375356at2"/>
<accession>A0A1I7KDR6</accession>
<evidence type="ECO:0000313" key="1">
    <source>
        <dbReference type="EMBL" id="SFU95559.1"/>
    </source>
</evidence>